<dbReference type="Pfam" id="PF04397">
    <property type="entry name" value="LytTR"/>
    <property type="match status" value="1"/>
</dbReference>
<proteinExistence type="predicted"/>
<feature type="domain" description="HTH LytTR-type" evidence="1">
    <location>
        <begin position="14"/>
        <end position="111"/>
    </location>
</feature>
<keyword evidence="3" id="KW-1185">Reference proteome</keyword>
<accession>A0A1I2E5M0</accession>
<organism evidence="2 3">
    <name type="scientific">Spirosoma endophyticum</name>
    <dbReference type="NCBI Taxonomy" id="662367"/>
    <lineage>
        <taxon>Bacteria</taxon>
        <taxon>Pseudomonadati</taxon>
        <taxon>Bacteroidota</taxon>
        <taxon>Cytophagia</taxon>
        <taxon>Cytophagales</taxon>
        <taxon>Cytophagaceae</taxon>
        <taxon>Spirosoma</taxon>
    </lineage>
</organism>
<dbReference type="Proteomes" id="UP000198598">
    <property type="component" value="Unassembled WGS sequence"/>
</dbReference>
<dbReference type="RefSeq" id="WP_093833101.1">
    <property type="nucleotide sequence ID" value="NZ_FOLQ01000021.1"/>
</dbReference>
<evidence type="ECO:0000313" key="2">
    <source>
        <dbReference type="EMBL" id="SFE87973.1"/>
    </source>
</evidence>
<dbReference type="AlphaFoldDB" id="A0A1I2E5M0"/>
<name>A0A1I2E5M0_9BACT</name>
<keyword evidence="2" id="KW-0238">DNA-binding</keyword>
<dbReference type="GO" id="GO:0003677">
    <property type="term" value="F:DNA binding"/>
    <property type="evidence" value="ECO:0007669"/>
    <property type="project" value="UniProtKB-KW"/>
</dbReference>
<dbReference type="EMBL" id="FOLQ01000021">
    <property type="protein sequence ID" value="SFE87973.1"/>
    <property type="molecule type" value="Genomic_DNA"/>
</dbReference>
<dbReference type="Gene3D" id="2.40.50.1020">
    <property type="entry name" value="LytTr DNA-binding domain"/>
    <property type="match status" value="1"/>
</dbReference>
<protein>
    <submittedName>
        <fullName evidence="2">LytTr DNA-binding domain-containing protein</fullName>
    </submittedName>
</protein>
<evidence type="ECO:0000259" key="1">
    <source>
        <dbReference type="SMART" id="SM00850"/>
    </source>
</evidence>
<dbReference type="OrthoDB" id="1430683at2"/>
<dbReference type="STRING" id="662367.SAMN05216167_12127"/>
<gene>
    <name evidence="2" type="ORF">SAMN05216167_12127</name>
</gene>
<sequence>MYHHIGTPKGLIPAYRHIQDTHRIMYLEGHGNYSLIYIQGLAQPLLVSRTIKYFEPDLPHFIRVSKALLINPTYIQGVHQVRSRSVSIELTNKRRLAVARRRIDQVLIQLGVLI</sequence>
<reference evidence="2 3" key="1">
    <citation type="submission" date="2016-10" db="EMBL/GenBank/DDBJ databases">
        <authorList>
            <person name="de Groot N.N."/>
        </authorList>
    </citation>
    <scope>NUCLEOTIDE SEQUENCE [LARGE SCALE GENOMIC DNA]</scope>
    <source>
        <strain evidence="2 3">DSM 26130</strain>
    </source>
</reference>
<evidence type="ECO:0000313" key="3">
    <source>
        <dbReference type="Proteomes" id="UP000198598"/>
    </source>
</evidence>
<dbReference type="SMART" id="SM00850">
    <property type="entry name" value="LytTR"/>
    <property type="match status" value="1"/>
</dbReference>
<dbReference type="InterPro" id="IPR007492">
    <property type="entry name" value="LytTR_DNA-bd_dom"/>
</dbReference>